<organism evidence="4 5">
    <name type="scientific">Candidatus Desantisbacteria bacterium CG_4_10_14_0_8_um_filter_48_22</name>
    <dbReference type="NCBI Taxonomy" id="1974543"/>
    <lineage>
        <taxon>Bacteria</taxon>
        <taxon>Candidatus Desantisiibacteriota</taxon>
    </lineage>
</organism>
<dbReference type="AlphaFoldDB" id="A0A2M7S560"/>
<evidence type="ECO:0000259" key="3">
    <source>
        <dbReference type="Pfam" id="PF16363"/>
    </source>
</evidence>
<evidence type="ECO:0000313" key="4">
    <source>
        <dbReference type="EMBL" id="PIZ14559.1"/>
    </source>
</evidence>
<dbReference type="PANTHER" id="PTHR43725:SF53">
    <property type="entry name" value="UDP-ARABINOSE 4-EPIMERASE 1"/>
    <property type="match status" value="1"/>
</dbReference>
<feature type="domain" description="NAD(P)-binding" evidence="3">
    <location>
        <begin position="201"/>
        <end position="377"/>
    </location>
</feature>
<accession>A0A2M7S560</accession>
<proteinExistence type="inferred from homology"/>
<protein>
    <recommendedName>
        <fullName evidence="2">UDP-glucose 4-epimerase</fullName>
    </recommendedName>
</protein>
<dbReference type="EMBL" id="PFMR01000335">
    <property type="protein sequence ID" value="PIZ14559.1"/>
    <property type="molecule type" value="Genomic_DNA"/>
</dbReference>
<dbReference type="InterPro" id="IPR036291">
    <property type="entry name" value="NAD(P)-bd_dom_sf"/>
</dbReference>
<dbReference type="Proteomes" id="UP000229307">
    <property type="component" value="Unassembled WGS sequence"/>
</dbReference>
<dbReference type="Gene3D" id="3.40.50.720">
    <property type="entry name" value="NAD(P)-binding Rossmann-like Domain"/>
    <property type="match status" value="1"/>
</dbReference>
<dbReference type="Gene3D" id="3.90.25.10">
    <property type="entry name" value="UDP-galactose 4-epimerase, domain 1"/>
    <property type="match status" value="2"/>
</dbReference>
<dbReference type="InterPro" id="IPR016040">
    <property type="entry name" value="NAD(P)-bd_dom"/>
</dbReference>
<evidence type="ECO:0000256" key="1">
    <source>
        <dbReference type="ARBA" id="ARBA00007637"/>
    </source>
</evidence>
<dbReference type="Pfam" id="PF16363">
    <property type="entry name" value="GDP_Man_Dehyd"/>
    <property type="match status" value="2"/>
</dbReference>
<evidence type="ECO:0000256" key="2">
    <source>
        <dbReference type="ARBA" id="ARBA00018569"/>
    </source>
</evidence>
<comment type="caution">
    <text evidence="4">The sequence shown here is derived from an EMBL/GenBank/DDBJ whole genome shotgun (WGS) entry which is preliminary data.</text>
</comment>
<feature type="domain" description="NAD(P)-binding" evidence="3">
    <location>
        <begin position="6"/>
        <end position="146"/>
    </location>
</feature>
<comment type="similarity">
    <text evidence="1">Belongs to the NAD(P)-dependent epimerase/dehydratase family.</text>
</comment>
<dbReference type="PANTHER" id="PTHR43725">
    <property type="entry name" value="UDP-GLUCOSE 4-EPIMERASE"/>
    <property type="match status" value="1"/>
</dbReference>
<gene>
    <name evidence="4" type="ORF">COY52_12100</name>
</gene>
<evidence type="ECO:0000313" key="5">
    <source>
        <dbReference type="Proteomes" id="UP000229307"/>
    </source>
</evidence>
<name>A0A2M7S560_9BACT</name>
<reference evidence="5" key="1">
    <citation type="submission" date="2017-09" db="EMBL/GenBank/DDBJ databases">
        <title>Depth-based differentiation of microbial function through sediment-hosted aquifers and enrichment of novel symbionts in the deep terrestrial subsurface.</title>
        <authorList>
            <person name="Probst A.J."/>
            <person name="Ladd B."/>
            <person name="Jarett J.K."/>
            <person name="Geller-Mcgrath D.E."/>
            <person name="Sieber C.M.K."/>
            <person name="Emerson J.B."/>
            <person name="Anantharaman K."/>
            <person name="Thomas B.C."/>
            <person name="Malmstrom R."/>
            <person name="Stieglmeier M."/>
            <person name="Klingl A."/>
            <person name="Woyke T."/>
            <person name="Ryan C.M."/>
            <person name="Banfield J.F."/>
        </authorList>
    </citation>
    <scope>NUCLEOTIDE SEQUENCE [LARGE SCALE GENOMIC DNA]</scope>
</reference>
<sequence length="391" mass="43422">MNDIIMVTGGAGYIGSHVVKLLLEKKQKVFIFDNLSAGHNQVLEFFKKTYGADADSFIFINADTLDEEGLRKAIDSVRKNHWISGIIDFAAKIAVGESQQKPLDYFTTNVVGFRNLLMATDHIPLVKSSTAAAYGSPLEEDIPLKESVIPKMIAAKRYDRSQLLPASVPFETLIEWYTKEVVEKYPFFYLDKADLEFLHIPVNVYGVTKVICEIMLKKHEKEAGRKHMALRYFNAAGADPSGLIGEDHIPETHLVPLVLKAAMGKVKCITVFGDDYDTPDGTCIRDYISVMDLADVHIIALNYIIKGGGSRTYNLGTNNGQTVMQIIEAAKKVTGRNIPVEMSGRREGDPTALVADASLIKKELGWKAKRGIDEIVSSAWKWHSSHPDGYK</sequence>
<dbReference type="SUPFAM" id="SSF51735">
    <property type="entry name" value="NAD(P)-binding Rossmann-fold domains"/>
    <property type="match status" value="1"/>
</dbReference>